<dbReference type="PANTHER" id="PTHR46401">
    <property type="entry name" value="GLYCOSYLTRANSFERASE WBBK-RELATED"/>
    <property type="match status" value="1"/>
</dbReference>
<evidence type="ECO:0000313" key="4">
    <source>
        <dbReference type="Proteomes" id="UP000638648"/>
    </source>
</evidence>
<organism evidence="3 4">
    <name type="scientific">Actinopolymorpha pittospori</name>
    <dbReference type="NCBI Taxonomy" id="648752"/>
    <lineage>
        <taxon>Bacteria</taxon>
        <taxon>Bacillati</taxon>
        <taxon>Actinomycetota</taxon>
        <taxon>Actinomycetes</taxon>
        <taxon>Propionibacteriales</taxon>
        <taxon>Actinopolymorphaceae</taxon>
        <taxon>Actinopolymorpha</taxon>
    </lineage>
</organism>
<feature type="domain" description="Glycosyl transferase family 1" evidence="2">
    <location>
        <begin position="197"/>
        <end position="344"/>
    </location>
</feature>
<dbReference type="RefSeq" id="WP_192749692.1">
    <property type="nucleotide sequence ID" value="NZ_BAABJL010000199.1"/>
</dbReference>
<dbReference type="PANTHER" id="PTHR46401:SF2">
    <property type="entry name" value="GLYCOSYLTRANSFERASE WBBK-RELATED"/>
    <property type="match status" value="1"/>
</dbReference>
<dbReference type="GO" id="GO:0016757">
    <property type="term" value="F:glycosyltransferase activity"/>
    <property type="evidence" value="ECO:0007669"/>
    <property type="project" value="InterPro"/>
</dbReference>
<dbReference type="AlphaFoldDB" id="A0A927MS52"/>
<keyword evidence="4" id="KW-1185">Reference proteome</keyword>
<keyword evidence="1" id="KW-0808">Transferase</keyword>
<evidence type="ECO:0000256" key="1">
    <source>
        <dbReference type="ARBA" id="ARBA00022679"/>
    </source>
</evidence>
<dbReference type="Gene3D" id="3.40.50.2000">
    <property type="entry name" value="Glycogen Phosphorylase B"/>
    <property type="match status" value="1"/>
</dbReference>
<evidence type="ECO:0000313" key="3">
    <source>
        <dbReference type="EMBL" id="MBE1605336.1"/>
    </source>
</evidence>
<reference evidence="3" key="1">
    <citation type="submission" date="2020-10" db="EMBL/GenBank/DDBJ databases">
        <title>Sequencing the genomes of 1000 actinobacteria strains.</title>
        <authorList>
            <person name="Klenk H.-P."/>
        </authorList>
    </citation>
    <scope>NUCLEOTIDE SEQUENCE</scope>
    <source>
        <strain evidence="3">DSM 45354</strain>
    </source>
</reference>
<name>A0A927MS52_9ACTN</name>
<proteinExistence type="predicted"/>
<sequence>MLITRRLGQQPELAADDALRALADHDWTRDRGGLLAYYPVSRGNPFQELLYSRLRTAGLTPLPTYDTATTRDVAAAVAGSGLDLVVHLHWLNFVLAKAKDETHARELAKGFLDGLGELKELGVRLVWTVHNVLPHETRYPELDAELRQGVVTAAERVHVMSPRTREVVAPFFDIPEEKLLSVPHPAYHDAYPSWMTREQARAELGIAAGATVFLLLGRVQPYKGLTELLDSFDRLGAREPGRHALLVAGPPGRDPETQAFQDRLLTHPTAYAALRKIPDEEMQVYLRAADVAVFPYRRPLNSGALALALTFGLPVVVRDDTGATAHLASSYAVHYDGTGPDGLLDALDLASRRLTSPQARAGAVQAAARITPARVGGAFAAAVRAWLDSGGSTP</sequence>
<gene>
    <name evidence="3" type="ORF">HEB94_002184</name>
</gene>
<dbReference type="InterPro" id="IPR001296">
    <property type="entry name" value="Glyco_trans_1"/>
</dbReference>
<dbReference type="GO" id="GO:0009103">
    <property type="term" value="P:lipopolysaccharide biosynthetic process"/>
    <property type="evidence" value="ECO:0007669"/>
    <property type="project" value="TreeGrafter"/>
</dbReference>
<dbReference type="Pfam" id="PF00534">
    <property type="entry name" value="Glycos_transf_1"/>
    <property type="match status" value="1"/>
</dbReference>
<comment type="caution">
    <text evidence="3">The sequence shown here is derived from an EMBL/GenBank/DDBJ whole genome shotgun (WGS) entry which is preliminary data.</text>
</comment>
<evidence type="ECO:0000259" key="2">
    <source>
        <dbReference type="Pfam" id="PF00534"/>
    </source>
</evidence>
<accession>A0A927MS52</accession>
<dbReference type="SUPFAM" id="SSF53756">
    <property type="entry name" value="UDP-Glycosyltransferase/glycogen phosphorylase"/>
    <property type="match status" value="1"/>
</dbReference>
<dbReference type="Proteomes" id="UP000638648">
    <property type="component" value="Unassembled WGS sequence"/>
</dbReference>
<protein>
    <submittedName>
        <fullName evidence="3">Glycosyltransferase involved in cell wall biosynthesis</fullName>
    </submittedName>
</protein>
<dbReference type="EMBL" id="JADBEM010000001">
    <property type="protein sequence ID" value="MBE1605336.1"/>
    <property type="molecule type" value="Genomic_DNA"/>
</dbReference>